<sequence>MNQELFELFNYQLKKDYGKSASIETFNKFTAYCKAGEEINGVKPILHWINLYAFGTGMTSDDAEDLRYRRYREEHSIEFKK</sequence>
<name>A0A4U9XM84_9STRE</name>
<dbReference type="EMBL" id="LR594035">
    <property type="protein sequence ID" value="VTS14012.1"/>
    <property type="molecule type" value="Genomic_DNA"/>
</dbReference>
<dbReference type="Proteomes" id="UP000304914">
    <property type="component" value="Chromosome"/>
</dbReference>
<organism evidence="1 2">
    <name type="scientific">Streptococcus pseudoporcinus</name>
    <dbReference type="NCBI Taxonomy" id="361101"/>
    <lineage>
        <taxon>Bacteria</taxon>
        <taxon>Bacillati</taxon>
        <taxon>Bacillota</taxon>
        <taxon>Bacilli</taxon>
        <taxon>Lactobacillales</taxon>
        <taxon>Streptococcaceae</taxon>
        <taxon>Streptococcus</taxon>
    </lineage>
</organism>
<gene>
    <name evidence="1" type="ORF">NCTC5385_00289</name>
</gene>
<evidence type="ECO:0000313" key="1">
    <source>
        <dbReference type="EMBL" id="VTS14012.1"/>
    </source>
</evidence>
<dbReference type="RefSeq" id="WP_138067955.1">
    <property type="nucleotide sequence ID" value="NZ_LR594035.1"/>
</dbReference>
<protein>
    <submittedName>
        <fullName evidence="1">Phage protein</fullName>
    </submittedName>
</protein>
<reference evidence="1 2" key="1">
    <citation type="submission" date="2019-05" db="EMBL/GenBank/DDBJ databases">
        <authorList>
            <consortium name="Pathogen Informatics"/>
        </authorList>
    </citation>
    <scope>NUCLEOTIDE SEQUENCE [LARGE SCALE GENOMIC DNA]</scope>
    <source>
        <strain evidence="1 2">NCTC5385</strain>
    </source>
</reference>
<evidence type="ECO:0000313" key="2">
    <source>
        <dbReference type="Proteomes" id="UP000304914"/>
    </source>
</evidence>
<dbReference type="AlphaFoldDB" id="A0A4U9XM84"/>
<proteinExistence type="predicted"/>
<accession>A0A4U9XM84</accession>